<dbReference type="Pfam" id="PF02014">
    <property type="entry name" value="Reeler"/>
    <property type="match status" value="1"/>
</dbReference>
<evidence type="ECO:0000256" key="2">
    <source>
        <dbReference type="SAM" id="Phobius"/>
    </source>
</evidence>
<keyword evidence="2" id="KW-0812">Transmembrane</keyword>
<feature type="transmembrane region" description="Helical" evidence="2">
    <location>
        <begin position="15"/>
        <end position="42"/>
    </location>
</feature>
<dbReference type="PROSITE" id="PS51019">
    <property type="entry name" value="REELIN"/>
    <property type="match status" value="1"/>
</dbReference>
<gene>
    <name evidence="4" type="ORF">GDO81_000468</name>
</gene>
<proteinExistence type="predicted"/>
<keyword evidence="5" id="KW-1185">Reference proteome</keyword>
<feature type="domain" description="Reelin" evidence="3">
    <location>
        <begin position="26"/>
        <end position="191"/>
    </location>
</feature>
<organism evidence="4 5">
    <name type="scientific">Engystomops pustulosus</name>
    <name type="common">Tungara frog</name>
    <name type="synonym">Physalaemus pustulosus</name>
    <dbReference type="NCBI Taxonomy" id="76066"/>
    <lineage>
        <taxon>Eukaryota</taxon>
        <taxon>Metazoa</taxon>
        <taxon>Chordata</taxon>
        <taxon>Craniata</taxon>
        <taxon>Vertebrata</taxon>
        <taxon>Euteleostomi</taxon>
        <taxon>Amphibia</taxon>
        <taxon>Batrachia</taxon>
        <taxon>Anura</taxon>
        <taxon>Neobatrachia</taxon>
        <taxon>Hyloidea</taxon>
        <taxon>Leptodactylidae</taxon>
        <taxon>Leiuperinae</taxon>
        <taxon>Engystomops</taxon>
    </lineage>
</organism>
<protein>
    <recommendedName>
        <fullName evidence="3">Reelin domain-containing protein</fullName>
    </recommendedName>
</protein>
<evidence type="ECO:0000313" key="4">
    <source>
        <dbReference type="EMBL" id="KAG8592343.1"/>
    </source>
</evidence>
<keyword evidence="2" id="KW-0472">Membrane</keyword>
<dbReference type="InterPro" id="IPR051237">
    <property type="entry name" value="Ferric-chelate_Red/DefProt"/>
</dbReference>
<evidence type="ECO:0000313" key="5">
    <source>
        <dbReference type="Proteomes" id="UP000824782"/>
    </source>
</evidence>
<dbReference type="CDD" id="cd08544">
    <property type="entry name" value="Reeler"/>
    <property type="match status" value="1"/>
</dbReference>
<reference evidence="4" key="1">
    <citation type="thesis" date="2020" institute="ProQuest LLC" country="789 East Eisenhower Parkway, Ann Arbor, MI, USA">
        <title>Comparative Genomics and Chromosome Evolution.</title>
        <authorList>
            <person name="Mudd A.B."/>
        </authorList>
    </citation>
    <scope>NUCLEOTIDE SEQUENCE</scope>
    <source>
        <strain evidence="4">237g6f4</strain>
        <tissue evidence="4">Blood</tissue>
    </source>
</reference>
<dbReference type="GO" id="GO:0016020">
    <property type="term" value="C:membrane"/>
    <property type="evidence" value="ECO:0007669"/>
    <property type="project" value="TreeGrafter"/>
</dbReference>
<dbReference type="InterPro" id="IPR042307">
    <property type="entry name" value="Reeler_sf"/>
</dbReference>
<dbReference type="InterPro" id="IPR002861">
    <property type="entry name" value="Reeler_dom"/>
</dbReference>
<evidence type="ECO:0000256" key="1">
    <source>
        <dbReference type="SAM" id="MobiDB-lite"/>
    </source>
</evidence>
<dbReference type="PANTHER" id="PTHR45828:SF51">
    <property type="entry name" value="REELIN DOMAIN-CONTAINING PROTEIN 1"/>
    <property type="match status" value="1"/>
</dbReference>
<feature type="transmembrane region" description="Helical" evidence="2">
    <location>
        <begin position="430"/>
        <end position="453"/>
    </location>
</feature>
<feature type="region of interest" description="Disordered" evidence="1">
    <location>
        <begin position="246"/>
        <end position="302"/>
    </location>
</feature>
<name>A0AAV7D7V5_ENGPU</name>
<dbReference type="Proteomes" id="UP000824782">
    <property type="component" value="Unassembled WGS sequence"/>
</dbReference>
<dbReference type="AlphaFoldDB" id="A0AAV7D7V5"/>
<dbReference type="PANTHER" id="PTHR45828">
    <property type="entry name" value="CYTOCHROME B561/FERRIC REDUCTASE TRANSMEMBRANE"/>
    <property type="match status" value="1"/>
</dbReference>
<sequence length="515" mass="58017">MLLVVEDFTKCRWWWPVWICVSLGFISYSAAFSHGGSLAACLDMKPKHIRALPQNPRKNYVTVHTNRSSYLPGERIPVTLRSTRDFMGFFLQARRVSDDQVAGSFVFIPPGSKLLRCFEDGDTVTHSDKSLKRNLSFVWKSPDQPVGDIKFFVSVVQSYFVYWAQIESTVISSNVRNWTSRKHELKASEMEASSVINFKHSPTSAAIHTVSVTRTKPPEILISSVTKEMKHVFPNVTSIMETSPQIVTSSTSSVHGHVEAERSPPYHRSTSQTVTLENSKSQPSKITATHSKSTRTQHSLHRRLTTPCRTCQEESKLVSRELKLTSPRPTSAPASVAQYTIQLLQTLEIIKEPIKFHFQDSQNHFSSLSTTQYKVLKATKELSANFLHQPESPTLERNTEMGTSSWVTRSIQEFGVSTNEKGNKSKGMQLAMTQLGILLGCSVVLGMALAAGLRCIHAQYCHRRTEVSFSEPDNNVITLRENGEMMHFKKFRENSFVLVQAEYNWITPPVSGKSQ</sequence>
<feature type="compositionally biased region" description="Polar residues" evidence="1">
    <location>
        <begin position="268"/>
        <end position="291"/>
    </location>
</feature>
<evidence type="ECO:0000259" key="3">
    <source>
        <dbReference type="PROSITE" id="PS51019"/>
    </source>
</evidence>
<comment type="caution">
    <text evidence="4">The sequence shown here is derived from an EMBL/GenBank/DDBJ whole genome shotgun (WGS) entry which is preliminary data.</text>
</comment>
<accession>A0AAV7D7V5</accession>
<dbReference type="EMBL" id="WNYA01000001">
    <property type="protein sequence ID" value="KAG8592343.1"/>
    <property type="molecule type" value="Genomic_DNA"/>
</dbReference>
<dbReference type="Gene3D" id="2.60.40.4060">
    <property type="entry name" value="Reeler domain"/>
    <property type="match status" value="1"/>
</dbReference>
<keyword evidence="2" id="KW-1133">Transmembrane helix</keyword>
<feature type="compositionally biased region" description="Basic residues" evidence="1">
    <location>
        <begin position="292"/>
        <end position="302"/>
    </location>
</feature>